<dbReference type="Pfam" id="PF14302">
    <property type="entry name" value="DUF4377"/>
    <property type="match status" value="1"/>
</dbReference>
<dbReference type="InterPro" id="IPR025485">
    <property type="entry name" value="DUF4377"/>
</dbReference>
<evidence type="ECO:0000256" key="1">
    <source>
        <dbReference type="SAM" id="SignalP"/>
    </source>
</evidence>
<protein>
    <submittedName>
        <fullName evidence="3">DUF4377 domain-containing protein</fullName>
    </submittedName>
</protein>
<proteinExistence type="predicted"/>
<feature type="domain" description="DUF4377" evidence="2">
    <location>
        <begin position="34"/>
        <end position="108"/>
    </location>
</feature>
<dbReference type="PROSITE" id="PS51257">
    <property type="entry name" value="PROKAR_LIPOPROTEIN"/>
    <property type="match status" value="1"/>
</dbReference>
<evidence type="ECO:0000313" key="4">
    <source>
        <dbReference type="Proteomes" id="UP000886667"/>
    </source>
</evidence>
<organism evidence="3 4">
    <name type="scientific">Candidatus Thiodiazotropha taylori</name>
    <dbReference type="NCBI Taxonomy" id="2792791"/>
    <lineage>
        <taxon>Bacteria</taxon>
        <taxon>Pseudomonadati</taxon>
        <taxon>Pseudomonadota</taxon>
        <taxon>Gammaproteobacteria</taxon>
        <taxon>Chromatiales</taxon>
        <taxon>Sedimenticolaceae</taxon>
        <taxon>Candidatus Thiodiazotropha</taxon>
    </lineage>
</organism>
<feature type="chain" id="PRO_5038518373" evidence="1">
    <location>
        <begin position="23"/>
        <end position="195"/>
    </location>
</feature>
<accession>A0A9E4T4K2</accession>
<dbReference type="AlphaFoldDB" id="A0A9E4T4K2"/>
<feature type="signal peptide" evidence="1">
    <location>
        <begin position="1"/>
        <end position="22"/>
    </location>
</feature>
<evidence type="ECO:0000259" key="2">
    <source>
        <dbReference type="Pfam" id="PF14302"/>
    </source>
</evidence>
<name>A0A9E4T4K2_9GAMM</name>
<dbReference type="Proteomes" id="UP000886667">
    <property type="component" value="Unassembled WGS sequence"/>
</dbReference>
<reference evidence="3" key="1">
    <citation type="journal article" date="2021" name="Proc. Natl. Acad. Sci. U.S.A.">
        <title>Global biogeography of chemosynthetic symbionts reveals both localized and globally distributed symbiont groups. .</title>
        <authorList>
            <person name="Osvatic J.T."/>
            <person name="Wilkins L.G.E."/>
            <person name="Leibrecht L."/>
            <person name="Leray M."/>
            <person name="Zauner S."/>
            <person name="Polzin J."/>
            <person name="Camacho Y."/>
            <person name="Gros O."/>
            <person name="van Gils J.A."/>
            <person name="Eisen J.A."/>
            <person name="Petersen J.M."/>
            <person name="Yuen B."/>
        </authorList>
    </citation>
    <scope>NUCLEOTIDE SEQUENCE</scope>
    <source>
        <strain evidence="3">MAGclacostrist064TRANS</strain>
    </source>
</reference>
<sequence length="195" mass="22766">MRKLLCVLYCLLVLSGCGLSNNDSTLDEYDMTIYIDHFKEQCSLIPINGLCLRNRNSEESEWDSGIHYIEYFDYEWGYRYTLFVHVEEDTRDVDGMTTEYKLLEVIEKRRAEPATLFDLVVPLHGYINKLEDQVYSLSDEKEIVCSPEHCMVLDELISQQMHMLLEFTHQEDGEPLLLTQIKCSAPRDSFLADCL</sequence>
<comment type="caution">
    <text evidence="3">The sequence shown here is derived from an EMBL/GenBank/DDBJ whole genome shotgun (WGS) entry which is preliminary data.</text>
</comment>
<dbReference type="EMBL" id="JAEPCM010000761">
    <property type="protein sequence ID" value="MCG7948660.1"/>
    <property type="molecule type" value="Genomic_DNA"/>
</dbReference>
<keyword evidence="1" id="KW-0732">Signal</keyword>
<evidence type="ECO:0000313" key="3">
    <source>
        <dbReference type="EMBL" id="MCG7948660.1"/>
    </source>
</evidence>
<gene>
    <name evidence="3" type="ORF">JAZ07_20155</name>
</gene>